<evidence type="ECO:0000256" key="9">
    <source>
        <dbReference type="PROSITE-ProRule" id="PRU00023"/>
    </source>
</evidence>
<sequence length="450" mass="52285">MRNSRYDPIKVERKLLQAAATGHLSRLLRVLRKNGKYFVHKRRKQDRKSSVDDADADGNRRRNKKKRNDEGLSDIVSELGSDTDDEPSRSGHFSHSYDSVEELDGRRQKGKRRSHCSRKSNQSDVLREALIHIDINCADAEGLTPLHHACYAGSSDLVDFLISGGADITAQDAKGNTPLHIAARYGFTDCIAKLRDAGGDMLSANYEGVTPLIAVEARLERLRKEKEEDLKPKKTYIEPQDWGTRLEEELSDNESWWGHSWGEPQPKKDWYRENWSEFLYNDDEDEYAFLRTSRKTKQKDPLEGGLLKELNDKRKREQEERNREAKRILEEEIAKDRAWRERVLQKKSDDRCKLYEIAWKKFSDSRNLCLSYSDVPFPVEKGKDAELSRVILHNASPSEHKQLLRKEILRWHPDKFLQKYGSRLQGPHHDRILARVNELSQALHQLYSSV</sequence>
<evidence type="ECO:0000256" key="2">
    <source>
        <dbReference type="ARBA" id="ARBA00014259"/>
    </source>
</evidence>
<evidence type="ECO:0000256" key="5">
    <source>
        <dbReference type="ARBA" id="ARBA00023043"/>
    </source>
</evidence>
<dbReference type="PaxDb" id="3218-PP1S17_383V6.1"/>
<dbReference type="GO" id="GO:0005634">
    <property type="term" value="C:nucleus"/>
    <property type="evidence" value="ECO:0007669"/>
    <property type="project" value="UniProtKB-SubCell"/>
</dbReference>
<keyword evidence="3" id="KW-0597">Phosphoprotein</keyword>
<keyword evidence="4" id="KW-0677">Repeat</keyword>
<dbReference type="InterPro" id="IPR038753">
    <property type="entry name" value="NFKBIL1"/>
</dbReference>
<evidence type="ECO:0000256" key="4">
    <source>
        <dbReference type="ARBA" id="ARBA00022737"/>
    </source>
</evidence>
<dbReference type="InterPro" id="IPR036770">
    <property type="entry name" value="Ankyrin_rpt-contain_sf"/>
</dbReference>
<feature type="region of interest" description="Disordered" evidence="11">
    <location>
        <begin position="36"/>
        <end position="121"/>
    </location>
</feature>
<feature type="compositionally biased region" description="Basic residues" evidence="11">
    <location>
        <begin position="36"/>
        <end position="46"/>
    </location>
</feature>
<evidence type="ECO:0000256" key="3">
    <source>
        <dbReference type="ARBA" id="ARBA00022553"/>
    </source>
</evidence>
<dbReference type="OrthoDB" id="1918115at2759"/>
<reference evidence="12 14" key="1">
    <citation type="journal article" date="2008" name="Science">
        <title>The Physcomitrella genome reveals evolutionary insights into the conquest of land by plants.</title>
        <authorList>
            <person name="Rensing S."/>
            <person name="Lang D."/>
            <person name="Zimmer A."/>
            <person name="Terry A."/>
            <person name="Salamov A."/>
            <person name="Shapiro H."/>
            <person name="Nishiyama T."/>
            <person name="Perroud P.-F."/>
            <person name="Lindquist E."/>
            <person name="Kamisugi Y."/>
            <person name="Tanahashi T."/>
            <person name="Sakakibara K."/>
            <person name="Fujita T."/>
            <person name="Oishi K."/>
            <person name="Shin-I T."/>
            <person name="Kuroki Y."/>
            <person name="Toyoda A."/>
            <person name="Suzuki Y."/>
            <person name="Hashimoto A."/>
            <person name="Yamaguchi K."/>
            <person name="Sugano A."/>
            <person name="Kohara Y."/>
            <person name="Fujiyama A."/>
            <person name="Anterola A."/>
            <person name="Aoki S."/>
            <person name="Ashton N."/>
            <person name="Barbazuk W.B."/>
            <person name="Barker E."/>
            <person name="Bennetzen J."/>
            <person name="Bezanilla M."/>
            <person name="Blankenship R."/>
            <person name="Cho S.H."/>
            <person name="Dutcher S."/>
            <person name="Estelle M."/>
            <person name="Fawcett J.A."/>
            <person name="Gundlach H."/>
            <person name="Hanada K."/>
            <person name="Heyl A."/>
            <person name="Hicks K.A."/>
            <person name="Hugh J."/>
            <person name="Lohr M."/>
            <person name="Mayer K."/>
            <person name="Melkozernov A."/>
            <person name="Murata T."/>
            <person name="Nelson D."/>
            <person name="Pils B."/>
            <person name="Prigge M."/>
            <person name="Reiss B."/>
            <person name="Renner T."/>
            <person name="Rombauts S."/>
            <person name="Rushton P."/>
            <person name="Sanderfoot A."/>
            <person name="Schween G."/>
            <person name="Shiu S.-H."/>
            <person name="Stueber K."/>
            <person name="Theodoulou F.L."/>
            <person name="Tu H."/>
            <person name="Van de Peer Y."/>
            <person name="Verrier P.J."/>
            <person name="Waters E."/>
            <person name="Wood A."/>
            <person name="Yang L."/>
            <person name="Cove D."/>
            <person name="Cuming A."/>
            <person name="Hasebe M."/>
            <person name="Lucas S."/>
            <person name="Mishler D.B."/>
            <person name="Reski R."/>
            <person name="Grigoriev I."/>
            <person name="Quatrano R.S."/>
            <person name="Boore J.L."/>
        </authorList>
    </citation>
    <scope>NUCLEOTIDE SEQUENCE [LARGE SCALE GENOMIC DNA]</scope>
    <source>
        <strain evidence="13 14">cv. Gransden 2004</strain>
    </source>
</reference>
<dbReference type="SMART" id="SM00248">
    <property type="entry name" value="ANK"/>
    <property type="match status" value="2"/>
</dbReference>
<dbReference type="GO" id="GO:0043124">
    <property type="term" value="P:negative regulation of canonical NF-kappaB signal transduction"/>
    <property type="evidence" value="ECO:0007669"/>
    <property type="project" value="InterPro"/>
</dbReference>
<dbReference type="RefSeq" id="XP_024402823.1">
    <property type="nucleotide sequence ID" value="XM_024547055.2"/>
</dbReference>
<evidence type="ECO:0000256" key="8">
    <source>
        <dbReference type="ARBA" id="ARBA00030802"/>
    </source>
</evidence>
<dbReference type="PROSITE" id="PS50088">
    <property type="entry name" value="ANK_REPEAT"/>
    <property type="match status" value="2"/>
</dbReference>
<dbReference type="Pfam" id="PF12796">
    <property type="entry name" value="Ank_2"/>
    <property type="match status" value="1"/>
</dbReference>
<dbReference type="InterPro" id="IPR002110">
    <property type="entry name" value="Ankyrin_rpt"/>
</dbReference>
<evidence type="ECO:0000313" key="12">
    <source>
        <dbReference type="EMBL" id="PNR34702.1"/>
    </source>
</evidence>
<dbReference type="OMA" id="DEFCETF"/>
<accession>A0A2K1IZJ4</accession>
<evidence type="ECO:0000256" key="7">
    <source>
        <dbReference type="ARBA" id="ARBA00030621"/>
    </source>
</evidence>
<dbReference type="Proteomes" id="UP000006727">
    <property type="component" value="Chromosome 18"/>
</dbReference>
<dbReference type="PROSITE" id="PS50297">
    <property type="entry name" value="ANK_REP_REGION"/>
    <property type="match status" value="2"/>
</dbReference>
<dbReference type="EnsemblPlants" id="Pp3c18_1290V3.2">
    <property type="protein sequence ID" value="PAC:32983311.CDS.1"/>
    <property type="gene ID" value="Pp3c18_1290"/>
</dbReference>
<dbReference type="EnsemblPlants" id="Pp3c18_1290V3.1">
    <property type="protein sequence ID" value="PAC:32983310.CDS.1"/>
    <property type="gene ID" value="Pp3c18_1290"/>
</dbReference>
<keyword evidence="6" id="KW-0539">Nucleus</keyword>
<dbReference type="KEGG" id="ppp:112295447"/>
<dbReference type="Gramene" id="Pp3c18_1290V3.1">
    <property type="protein sequence ID" value="PAC:32983310.CDS.1"/>
    <property type="gene ID" value="Pp3c18_1290"/>
</dbReference>
<keyword evidence="14" id="KW-1185">Reference proteome</keyword>
<feature type="repeat" description="ANK" evidence="9">
    <location>
        <begin position="174"/>
        <end position="206"/>
    </location>
</feature>
<evidence type="ECO:0000313" key="13">
    <source>
        <dbReference type="EnsemblPlants" id="PAC:32983310.CDS.1"/>
    </source>
</evidence>
<feature type="compositionally biased region" description="Basic residues" evidence="11">
    <location>
        <begin position="108"/>
        <end position="118"/>
    </location>
</feature>
<dbReference type="STRING" id="3218.A0A2K1IZJ4"/>
<evidence type="ECO:0000256" key="10">
    <source>
        <dbReference type="SAM" id="Coils"/>
    </source>
</evidence>
<dbReference type="Gramene" id="Pp3c18_1290V3.2">
    <property type="protein sequence ID" value="PAC:32983311.CDS.1"/>
    <property type="gene ID" value="Pp3c18_1290"/>
</dbReference>
<feature type="repeat" description="ANK" evidence="9">
    <location>
        <begin position="141"/>
        <end position="173"/>
    </location>
</feature>
<evidence type="ECO:0000256" key="1">
    <source>
        <dbReference type="ARBA" id="ARBA00004123"/>
    </source>
</evidence>
<name>A0A2K1IZJ4_PHYPA</name>
<dbReference type="Gene3D" id="1.25.40.20">
    <property type="entry name" value="Ankyrin repeat-containing domain"/>
    <property type="match status" value="1"/>
</dbReference>
<comment type="subcellular location">
    <subcellularLocation>
        <location evidence="1">Nucleus</location>
    </subcellularLocation>
</comment>
<gene>
    <name evidence="13" type="primary">LOC112295447</name>
    <name evidence="12" type="ORF">PHYPA_022600</name>
</gene>
<feature type="coiled-coil region" evidence="10">
    <location>
        <begin position="307"/>
        <end position="335"/>
    </location>
</feature>
<dbReference type="PANTHER" id="PTHR15263:SF1">
    <property type="entry name" value="NF-KAPPA-B INHIBITOR-LIKE PROTEIN 1"/>
    <property type="match status" value="1"/>
</dbReference>
<dbReference type="PANTHER" id="PTHR15263">
    <property type="entry name" value="I-KAPPA-B-LIKE PROTEIN IKBL"/>
    <property type="match status" value="1"/>
</dbReference>
<reference evidence="12 14" key="2">
    <citation type="journal article" date="2018" name="Plant J.">
        <title>The Physcomitrella patens chromosome-scale assembly reveals moss genome structure and evolution.</title>
        <authorList>
            <person name="Lang D."/>
            <person name="Ullrich K.K."/>
            <person name="Murat F."/>
            <person name="Fuchs J."/>
            <person name="Jenkins J."/>
            <person name="Haas F.B."/>
            <person name="Piednoel M."/>
            <person name="Gundlach H."/>
            <person name="Van Bel M."/>
            <person name="Meyberg R."/>
            <person name="Vives C."/>
            <person name="Morata J."/>
            <person name="Symeonidi A."/>
            <person name="Hiss M."/>
            <person name="Muchero W."/>
            <person name="Kamisugi Y."/>
            <person name="Saleh O."/>
            <person name="Blanc G."/>
            <person name="Decker E.L."/>
            <person name="van Gessel N."/>
            <person name="Grimwood J."/>
            <person name="Hayes R.D."/>
            <person name="Graham S.W."/>
            <person name="Gunter L.E."/>
            <person name="McDaniel S.F."/>
            <person name="Hoernstein S.N.W."/>
            <person name="Larsson A."/>
            <person name="Li F.W."/>
            <person name="Perroud P.F."/>
            <person name="Phillips J."/>
            <person name="Ranjan P."/>
            <person name="Rokshar D.S."/>
            <person name="Rothfels C.J."/>
            <person name="Schneider L."/>
            <person name="Shu S."/>
            <person name="Stevenson D.W."/>
            <person name="Thummler F."/>
            <person name="Tillich M."/>
            <person name="Villarreal Aguilar J.C."/>
            <person name="Widiez T."/>
            <person name="Wong G.K."/>
            <person name="Wymore A."/>
            <person name="Zhang Y."/>
            <person name="Zimmer A.D."/>
            <person name="Quatrano R.S."/>
            <person name="Mayer K.F.X."/>
            <person name="Goodstein D."/>
            <person name="Casacuberta J.M."/>
            <person name="Vandepoele K."/>
            <person name="Reski R."/>
            <person name="Cuming A.C."/>
            <person name="Tuskan G.A."/>
            <person name="Maumus F."/>
            <person name="Salse J."/>
            <person name="Schmutz J."/>
            <person name="Rensing S.A."/>
        </authorList>
    </citation>
    <scope>NUCLEOTIDE SEQUENCE [LARGE SCALE GENOMIC DNA]</scope>
    <source>
        <strain evidence="13 14">cv. Gransden 2004</strain>
    </source>
</reference>
<proteinExistence type="predicted"/>
<dbReference type="EMBL" id="ABEU02000018">
    <property type="protein sequence ID" value="PNR34702.1"/>
    <property type="molecule type" value="Genomic_DNA"/>
</dbReference>
<dbReference type="GeneID" id="112295447"/>
<dbReference type="SUPFAM" id="SSF48403">
    <property type="entry name" value="Ankyrin repeat"/>
    <property type="match status" value="1"/>
</dbReference>
<evidence type="ECO:0000313" key="14">
    <source>
        <dbReference type="Proteomes" id="UP000006727"/>
    </source>
</evidence>
<dbReference type="AlphaFoldDB" id="A0A2K1IZJ4"/>
<evidence type="ECO:0000256" key="11">
    <source>
        <dbReference type="SAM" id="MobiDB-lite"/>
    </source>
</evidence>
<protein>
    <recommendedName>
        <fullName evidence="2">NF-kappa-B inhibitor-like protein 1</fullName>
    </recommendedName>
    <alternativeName>
        <fullName evidence="7">Inhibitor of kappa B-like protein</fullName>
    </alternativeName>
    <alternativeName>
        <fullName evidence="8">Nuclear factor of kappa light polypeptide gene enhancer in B-cells inhibitor-like 1</fullName>
    </alternativeName>
</protein>
<organism evidence="12">
    <name type="scientific">Physcomitrium patens</name>
    <name type="common">Spreading-leaved earth moss</name>
    <name type="synonym">Physcomitrella patens</name>
    <dbReference type="NCBI Taxonomy" id="3218"/>
    <lineage>
        <taxon>Eukaryota</taxon>
        <taxon>Viridiplantae</taxon>
        <taxon>Streptophyta</taxon>
        <taxon>Embryophyta</taxon>
        <taxon>Bryophyta</taxon>
        <taxon>Bryophytina</taxon>
        <taxon>Bryopsida</taxon>
        <taxon>Funariidae</taxon>
        <taxon>Funariales</taxon>
        <taxon>Funariaceae</taxon>
        <taxon>Physcomitrium</taxon>
    </lineage>
</organism>
<evidence type="ECO:0000256" key="6">
    <source>
        <dbReference type="ARBA" id="ARBA00023242"/>
    </source>
</evidence>
<reference evidence="13" key="3">
    <citation type="submission" date="2020-12" db="UniProtKB">
        <authorList>
            <consortium name="EnsemblPlants"/>
        </authorList>
    </citation>
    <scope>IDENTIFICATION</scope>
</reference>
<keyword evidence="10" id="KW-0175">Coiled coil</keyword>
<keyword evidence="5 9" id="KW-0040">ANK repeat</keyword>